<keyword evidence="2" id="KW-0581">Phagocytosis</keyword>
<dbReference type="EMBL" id="JABELV010000114">
    <property type="protein sequence ID" value="KAG7530583.1"/>
    <property type="molecule type" value="Genomic_DNA"/>
</dbReference>
<feature type="domain" description="ELMO armadillo-like helical" evidence="6">
    <location>
        <begin position="129"/>
        <end position="312"/>
    </location>
</feature>
<evidence type="ECO:0000256" key="1">
    <source>
        <dbReference type="ARBA" id="ARBA00022703"/>
    </source>
</evidence>
<dbReference type="GO" id="GO:0006915">
    <property type="term" value="P:apoptotic process"/>
    <property type="evidence" value="ECO:0007669"/>
    <property type="project" value="UniProtKB-KW"/>
</dbReference>
<feature type="domain" description="PH" evidence="7">
    <location>
        <begin position="589"/>
        <end position="715"/>
    </location>
</feature>
<evidence type="ECO:0008006" key="10">
    <source>
        <dbReference type="Google" id="ProtNLM"/>
    </source>
</evidence>
<evidence type="ECO:0000256" key="4">
    <source>
        <dbReference type="ARBA" id="ARBA00024863"/>
    </source>
</evidence>
<keyword evidence="3" id="KW-0729">SH3-binding</keyword>
<name>A0A8K0JHS3_9TREE</name>
<dbReference type="InterPro" id="IPR024574">
    <property type="entry name" value="ELMO_ARM"/>
</dbReference>
<dbReference type="Gene3D" id="2.30.29.30">
    <property type="entry name" value="Pleckstrin-homology domain (PH domain)/Phosphotyrosine-binding domain (PTB)"/>
    <property type="match status" value="1"/>
</dbReference>
<dbReference type="Gene3D" id="1.25.10.10">
    <property type="entry name" value="Leucine-rich Repeat Variant"/>
    <property type="match status" value="1"/>
</dbReference>
<gene>
    <name evidence="8" type="ORF">FFLO_04946</name>
</gene>
<evidence type="ECO:0000313" key="9">
    <source>
        <dbReference type="Proteomes" id="UP000812966"/>
    </source>
</evidence>
<dbReference type="Pfam" id="PF16457">
    <property type="entry name" value="PH_12"/>
    <property type="match status" value="1"/>
</dbReference>
<organism evidence="8 9">
    <name type="scientific">Filobasidium floriforme</name>
    <dbReference type="NCBI Taxonomy" id="5210"/>
    <lineage>
        <taxon>Eukaryota</taxon>
        <taxon>Fungi</taxon>
        <taxon>Dikarya</taxon>
        <taxon>Basidiomycota</taxon>
        <taxon>Agaricomycotina</taxon>
        <taxon>Tremellomycetes</taxon>
        <taxon>Filobasidiales</taxon>
        <taxon>Filobasidiaceae</taxon>
        <taxon>Filobasidium</taxon>
    </lineage>
</organism>
<dbReference type="InterPro" id="IPR011989">
    <property type="entry name" value="ARM-like"/>
</dbReference>
<feature type="domain" description="ELMO" evidence="5">
    <location>
        <begin position="421"/>
        <end position="519"/>
    </location>
</feature>
<comment type="caution">
    <text evidence="8">The sequence shown here is derived from an EMBL/GenBank/DDBJ whole genome shotgun (WGS) entry which is preliminary data.</text>
</comment>
<evidence type="ECO:0000259" key="7">
    <source>
        <dbReference type="Pfam" id="PF16457"/>
    </source>
</evidence>
<accession>A0A8K0JHS3</accession>
<proteinExistence type="predicted"/>
<dbReference type="InterPro" id="IPR006816">
    <property type="entry name" value="ELMO_dom"/>
</dbReference>
<reference evidence="8" key="1">
    <citation type="submission" date="2020-04" db="EMBL/GenBank/DDBJ databases">
        <title>Analysis of mating type loci in Filobasidium floriforme.</title>
        <authorList>
            <person name="Nowrousian M."/>
        </authorList>
    </citation>
    <scope>NUCLEOTIDE SEQUENCE</scope>
    <source>
        <strain evidence="8">CBS 6242</strain>
    </source>
</reference>
<evidence type="ECO:0000259" key="6">
    <source>
        <dbReference type="Pfam" id="PF11841"/>
    </source>
</evidence>
<sequence>MSTQQTRASNSVRYRDRVLKARIDPQLPVRQVIKQLAAAFKTEEPAATLAIRDANDVLVTDENLTIKVMEGDDLKVIASPALEALDTISAMSYALQPLSPILPASPTRQTQPGLKLSLFKLHSYIKEEEFSHEFMLKGGMQLLVKLLSVTDETYQAEDASGVQEDNKISRVDQAVSPLTGNMLAYALQSFSAILELHIGWETIGPQCIRRLVHIVATGKTHNVSRPATEALSQLVGRVSETALLEKFTGKGKGRADDRQNDFRYLGIGPIFPAMRGAPGFLQSVVKRIDTSDLEMGSKSLELVNSLFGAAMADEVEWSFLIELERTRVNDVVKRTMSIYEHTDIKQHIFDFQKLYLRYLERKLRIPFVIQDPYHEGLAQTILDHAKEGRHPGAGPFDRQIDNTVQPQEDDITGISSATSTGVGLLAIDLLATAGSYPREFLKVIEALQDIDENSRVSLVVASFESARLLLSCFTNLMRSTAPSFQPMLLAFYRLHTLTLRLFLEIWQSSEADLDHIEQVCESTKFHVQNVLEQDPLMAWHTLEQRLLETRYETVLELQITAYADGKQLQQTLSIRDLTEELHQQSQNFVQAQRLDCMRAGTWFYAGLNLSKHELPDHMDVWRYAKLSPDLKTVQWGAFRERNDTNVSARLPEVLILSDVVEVRAQTSRPITQHTQTIPSQTSFSLMSVDGLSLLDLVAPSRDAYTEWMEGLALLFQSDRYHPDVTSVPDRLIKSLAKCSLDARLHNVPPRTSEGFDVEEQSLELAIPANVAFWYAP</sequence>
<dbReference type="InterPro" id="IPR011993">
    <property type="entry name" value="PH-like_dom_sf"/>
</dbReference>
<evidence type="ECO:0000259" key="5">
    <source>
        <dbReference type="Pfam" id="PF04727"/>
    </source>
</evidence>
<protein>
    <recommendedName>
        <fullName evidence="10">ELMO domain-containing protein</fullName>
    </recommendedName>
</protein>
<dbReference type="Pfam" id="PF04727">
    <property type="entry name" value="ELMO_CED12"/>
    <property type="match status" value="1"/>
</dbReference>
<comment type="function">
    <text evidence="4">Involved in cytoskeletal rearrangements required for phagocytosis of apoptotic cells and cell motility. Acts in association with DOCK1 and CRK. Was initially proposed to be required in complex with DOCK1 to activate Rac Rho small GTPases. May enhance the guanine nucleotide exchange factor (GEF) activity of DOCK1.</text>
</comment>
<keyword evidence="1" id="KW-0053">Apoptosis</keyword>
<evidence type="ECO:0000313" key="8">
    <source>
        <dbReference type="EMBL" id="KAG7530583.1"/>
    </source>
</evidence>
<dbReference type="InterPro" id="IPR001849">
    <property type="entry name" value="PH_domain"/>
</dbReference>
<evidence type="ECO:0000256" key="2">
    <source>
        <dbReference type="ARBA" id="ARBA00022907"/>
    </source>
</evidence>
<dbReference type="OrthoDB" id="28413at2759"/>
<dbReference type="SUPFAM" id="SSF50729">
    <property type="entry name" value="PH domain-like"/>
    <property type="match status" value="1"/>
</dbReference>
<dbReference type="Pfam" id="PF11841">
    <property type="entry name" value="ELMO_ARM"/>
    <property type="match status" value="1"/>
</dbReference>
<evidence type="ECO:0000256" key="3">
    <source>
        <dbReference type="ARBA" id="ARBA00023036"/>
    </source>
</evidence>
<dbReference type="AlphaFoldDB" id="A0A8K0JHS3"/>
<dbReference type="Proteomes" id="UP000812966">
    <property type="component" value="Unassembled WGS sequence"/>
</dbReference>
<keyword evidence="9" id="KW-1185">Reference proteome</keyword>
<dbReference type="GO" id="GO:0017124">
    <property type="term" value="F:SH3 domain binding"/>
    <property type="evidence" value="ECO:0007669"/>
    <property type="project" value="UniProtKB-KW"/>
</dbReference>